<evidence type="ECO:0000313" key="2">
    <source>
        <dbReference type="Proteomes" id="UP000324101"/>
    </source>
</evidence>
<dbReference type="OrthoDB" id="3431428at2"/>
<proteinExistence type="predicted"/>
<dbReference type="AlphaFoldDB" id="A0A5P2DKR4"/>
<dbReference type="Proteomes" id="UP000324101">
    <property type="component" value="Chromosome"/>
</dbReference>
<dbReference type="RefSeq" id="WP_150257873.1">
    <property type="nucleotide sequence ID" value="NZ_CP029189.1"/>
</dbReference>
<protein>
    <submittedName>
        <fullName evidence="1">Uncharacterized protein</fullName>
    </submittedName>
</protein>
<dbReference type="EMBL" id="CP029189">
    <property type="protein sequence ID" value="QES55160.1"/>
    <property type="molecule type" value="Genomic_DNA"/>
</dbReference>
<sequence>MTTAPGPAHGVPPMPERSIPALRAAIAAHAPQLLGDFEANWRTKVADTYDIGAAPAFLARWWGEYALARDPHLDHHVRDLEERAAGCADPDKARDLLEEASRIHHRVAALGPGE</sequence>
<evidence type="ECO:0000313" key="1">
    <source>
        <dbReference type="EMBL" id="QES55160.1"/>
    </source>
</evidence>
<gene>
    <name evidence="1" type="ORF">DEJ51_13945</name>
</gene>
<accession>A0A5P2DKR4</accession>
<organism evidence="1 2">
    <name type="scientific">Streptomyces venezuelae</name>
    <dbReference type="NCBI Taxonomy" id="54571"/>
    <lineage>
        <taxon>Bacteria</taxon>
        <taxon>Bacillati</taxon>
        <taxon>Actinomycetota</taxon>
        <taxon>Actinomycetes</taxon>
        <taxon>Kitasatosporales</taxon>
        <taxon>Streptomycetaceae</taxon>
        <taxon>Streptomyces</taxon>
    </lineage>
</organism>
<reference evidence="1 2" key="1">
    <citation type="submission" date="2018-05" db="EMBL/GenBank/DDBJ databases">
        <title>Streptomyces venezuelae.</title>
        <authorList>
            <person name="Kim W."/>
            <person name="Lee N."/>
            <person name="Cho B.-K."/>
        </authorList>
    </citation>
    <scope>NUCLEOTIDE SEQUENCE [LARGE SCALE GENOMIC DNA]</scope>
    <source>
        <strain evidence="1 2">ATCC 21018</strain>
    </source>
</reference>
<name>A0A5P2DKR4_STRVZ</name>